<evidence type="ECO:0000313" key="1">
    <source>
        <dbReference type="EMBL" id="KAI4334854.1"/>
    </source>
</evidence>
<proteinExistence type="predicted"/>
<name>A0ACB9NG83_BAUVA</name>
<dbReference type="EMBL" id="CM039431">
    <property type="protein sequence ID" value="KAI4334854.1"/>
    <property type="molecule type" value="Genomic_DNA"/>
</dbReference>
<comment type="caution">
    <text evidence="1">The sequence shown here is derived from an EMBL/GenBank/DDBJ whole genome shotgun (WGS) entry which is preliminary data.</text>
</comment>
<accession>A0ACB9NG83</accession>
<organism evidence="1 2">
    <name type="scientific">Bauhinia variegata</name>
    <name type="common">Purple orchid tree</name>
    <name type="synonym">Phanera variegata</name>
    <dbReference type="NCBI Taxonomy" id="167791"/>
    <lineage>
        <taxon>Eukaryota</taxon>
        <taxon>Viridiplantae</taxon>
        <taxon>Streptophyta</taxon>
        <taxon>Embryophyta</taxon>
        <taxon>Tracheophyta</taxon>
        <taxon>Spermatophyta</taxon>
        <taxon>Magnoliopsida</taxon>
        <taxon>eudicotyledons</taxon>
        <taxon>Gunneridae</taxon>
        <taxon>Pentapetalae</taxon>
        <taxon>rosids</taxon>
        <taxon>fabids</taxon>
        <taxon>Fabales</taxon>
        <taxon>Fabaceae</taxon>
        <taxon>Cercidoideae</taxon>
        <taxon>Cercideae</taxon>
        <taxon>Bauhiniinae</taxon>
        <taxon>Bauhinia</taxon>
    </lineage>
</organism>
<sequence length="383" mass="42816">MALYLVVVLSLFVVYNVVDGRSKIAEDGDPTLPHVGLEGALRKEDDDFNCVNIYKQLAFQHPSLKNHKIQLYPSFSKNSRRSSYFGKGCPPGKVPVQRIRRNHMRSENLTNAPFAKFHQLTNGYPGHHHATLDTVRNTTFRGAGSFMALYNPSVELFQFSMALIWLENGPPTELNSIAVGWAVHPRLYGDTLTRATAYWTADGYRKTGCYNAMCPGFVQVNPDHELGDGFDKMSIIGGEQRIVNFIVKQDKSTGHWWLLIGRRNTSLDLIIGYWPKEIFTHLANGASMVSYGGTTMASPNGISPPMGSGLLATKKFGRACFFLRIRIVNSMYEETDINANDMKTNCDTGPNCYSLLYEGYRKWLIPKGHYFTFGGPGGKCDAL</sequence>
<dbReference type="Proteomes" id="UP000828941">
    <property type="component" value="Chromosome 6"/>
</dbReference>
<reference evidence="1 2" key="1">
    <citation type="journal article" date="2022" name="DNA Res.">
        <title>Chromosomal-level genome assembly of the orchid tree Bauhinia variegata (Leguminosae; Cercidoideae) supports the allotetraploid origin hypothesis of Bauhinia.</title>
        <authorList>
            <person name="Zhong Y."/>
            <person name="Chen Y."/>
            <person name="Zheng D."/>
            <person name="Pang J."/>
            <person name="Liu Y."/>
            <person name="Luo S."/>
            <person name="Meng S."/>
            <person name="Qian L."/>
            <person name="Wei D."/>
            <person name="Dai S."/>
            <person name="Zhou R."/>
        </authorList>
    </citation>
    <scope>NUCLEOTIDE SEQUENCE [LARGE SCALE GENOMIC DNA]</scope>
    <source>
        <strain evidence="1">BV-YZ2020</strain>
    </source>
</reference>
<keyword evidence="2" id="KW-1185">Reference proteome</keyword>
<protein>
    <submittedName>
        <fullName evidence="1">Uncharacterized protein</fullName>
    </submittedName>
</protein>
<evidence type="ECO:0000313" key="2">
    <source>
        <dbReference type="Proteomes" id="UP000828941"/>
    </source>
</evidence>
<gene>
    <name evidence="1" type="ORF">L6164_013563</name>
</gene>